<comment type="caution">
    <text evidence="2">The sequence shown here is derived from an EMBL/GenBank/DDBJ whole genome shotgun (WGS) entry which is preliminary data.</text>
</comment>
<feature type="transmembrane region" description="Helical" evidence="1">
    <location>
        <begin position="29"/>
        <end position="50"/>
    </location>
</feature>
<name>A0AAV5VA66_9BILA</name>
<keyword evidence="1" id="KW-0812">Transmembrane</keyword>
<dbReference type="AlphaFoldDB" id="A0AAV5VA66"/>
<feature type="non-terminal residue" evidence="2">
    <location>
        <position position="71"/>
    </location>
</feature>
<feature type="non-terminal residue" evidence="2">
    <location>
        <position position="1"/>
    </location>
</feature>
<protein>
    <submittedName>
        <fullName evidence="2">Uncharacterized protein</fullName>
    </submittedName>
</protein>
<accession>A0AAV5VA66</accession>
<sequence>QMNGSSRSSGNGNTIEHSDPLKFTLEMRLSLNFVLISLTRVYYAAVYIIAVRYSGTIIKLLLVLSSFISYS</sequence>
<proteinExistence type="predicted"/>
<keyword evidence="1" id="KW-0472">Membrane</keyword>
<evidence type="ECO:0000313" key="3">
    <source>
        <dbReference type="Proteomes" id="UP001432322"/>
    </source>
</evidence>
<evidence type="ECO:0000256" key="1">
    <source>
        <dbReference type="SAM" id="Phobius"/>
    </source>
</evidence>
<gene>
    <name evidence="2" type="ORF">PFISCL1PPCAC_6974</name>
</gene>
<reference evidence="2" key="1">
    <citation type="submission" date="2023-10" db="EMBL/GenBank/DDBJ databases">
        <title>Genome assembly of Pristionchus species.</title>
        <authorList>
            <person name="Yoshida K."/>
            <person name="Sommer R.J."/>
        </authorList>
    </citation>
    <scope>NUCLEOTIDE SEQUENCE</scope>
    <source>
        <strain evidence="2">RS5133</strain>
    </source>
</reference>
<organism evidence="2 3">
    <name type="scientific">Pristionchus fissidentatus</name>
    <dbReference type="NCBI Taxonomy" id="1538716"/>
    <lineage>
        <taxon>Eukaryota</taxon>
        <taxon>Metazoa</taxon>
        <taxon>Ecdysozoa</taxon>
        <taxon>Nematoda</taxon>
        <taxon>Chromadorea</taxon>
        <taxon>Rhabditida</taxon>
        <taxon>Rhabditina</taxon>
        <taxon>Diplogasteromorpha</taxon>
        <taxon>Diplogasteroidea</taxon>
        <taxon>Neodiplogasteridae</taxon>
        <taxon>Pristionchus</taxon>
    </lineage>
</organism>
<dbReference type="EMBL" id="BTSY01000002">
    <property type="protein sequence ID" value="GMT15677.1"/>
    <property type="molecule type" value="Genomic_DNA"/>
</dbReference>
<evidence type="ECO:0000313" key="2">
    <source>
        <dbReference type="EMBL" id="GMT15677.1"/>
    </source>
</evidence>
<keyword evidence="1" id="KW-1133">Transmembrane helix</keyword>
<dbReference type="Proteomes" id="UP001432322">
    <property type="component" value="Unassembled WGS sequence"/>
</dbReference>
<keyword evidence="3" id="KW-1185">Reference proteome</keyword>